<feature type="chain" id="PRO_5026843249" evidence="1">
    <location>
        <begin position="28"/>
        <end position="229"/>
    </location>
</feature>
<evidence type="ECO:0000256" key="1">
    <source>
        <dbReference type="SAM" id="SignalP"/>
    </source>
</evidence>
<name>A0A6M4IK69_9BACT</name>
<dbReference type="RefSeq" id="WP_171223882.1">
    <property type="nucleotide sequence ID" value="NZ_CP053085.1"/>
</dbReference>
<accession>A0A6M4IK69</accession>
<reference evidence="2 3" key="1">
    <citation type="submission" date="2020-05" db="EMBL/GenBank/DDBJ databases">
        <title>Complete genome sequence of Gemmatimonas greenlandica TET16.</title>
        <authorList>
            <person name="Zeng Y."/>
        </authorList>
    </citation>
    <scope>NUCLEOTIDE SEQUENCE [LARGE SCALE GENOMIC DNA]</scope>
    <source>
        <strain evidence="2 3">TET16</strain>
    </source>
</reference>
<dbReference type="AlphaFoldDB" id="A0A6M4IK69"/>
<keyword evidence="1" id="KW-0732">Signal</keyword>
<dbReference type="PROSITE" id="PS51257">
    <property type="entry name" value="PROKAR_LIPOPROTEIN"/>
    <property type="match status" value="1"/>
</dbReference>
<organism evidence="2 3">
    <name type="scientific">Gemmatimonas groenlandica</name>
    <dbReference type="NCBI Taxonomy" id="2732249"/>
    <lineage>
        <taxon>Bacteria</taxon>
        <taxon>Pseudomonadati</taxon>
        <taxon>Gemmatimonadota</taxon>
        <taxon>Gemmatimonadia</taxon>
        <taxon>Gemmatimonadales</taxon>
        <taxon>Gemmatimonadaceae</taxon>
        <taxon>Gemmatimonas</taxon>
    </lineage>
</organism>
<protein>
    <submittedName>
        <fullName evidence="2">Uncharacterized protein</fullName>
    </submittedName>
</protein>
<dbReference type="KEGG" id="ggr:HKW67_02405"/>
<sequence>MMLSAKHTLLAALVCVVGACASTSAIVAQVPPVMPPAGQSGTQGDTLDPNWIPAGFGTLRQDDIALKVSPANGLQVRAIPLDERIIRLLSPDSYRSLRELVTSKDRDLLAVKERNRLPSYSIWYVSFFAQEQGETRFSPQEFIINNTGRDFRPLDMLPITPGFGEYRLKQREVQSALLIFDGQIDVNQPISALMESTPSVTDWNRVIQRIERERSLVRSRAAAAPKPPA</sequence>
<evidence type="ECO:0000313" key="2">
    <source>
        <dbReference type="EMBL" id="QJR34455.1"/>
    </source>
</evidence>
<dbReference type="Proteomes" id="UP000500938">
    <property type="component" value="Chromosome"/>
</dbReference>
<evidence type="ECO:0000313" key="3">
    <source>
        <dbReference type="Proteomes" id="UP000500938"/>
    </source>
</evidence>
<proteinExistence type="predicted"/>
<feature type="signal peptide" evidence="1">
    <location>
        <begin position="1"/>
        <end position="27"/>
    </location>
</feature>
<dbReference type="EMBL" id="CP053085">
    <property type="protein sequence ID" value="QJR34455.1"/>
    <property type="molecule type" value="Genomic_DNA"/>
</dbReference>
<keyword evidence="3" id="KW-1185">Reference proteome</keyword>
<gene>
    <name evidence="2" type="ORF">HKW67_02405</name>
</gene>